<dbReference type="Proteomes" id="UP000234545">
    <property type="component" value="Unassembled WGS sequence"/>
</dbReference>
<sequence length="132" mass="15143">MALSDYEKQVLEEMEQEFRRDEPRLARQMEQEEEAPALRLSIRRIALGIFVFIAGLSVLVGAVSLGYSGISIVMGVIGFAIMVGGVWYAISSPDKKAAPLTPEEQRRNLGSWSRFIDDQEQRWEERKRRRDL</sequence>
<reference evidence="2 3" key="1">
    <citation type="submission" date="2017-12" db="EMBL/GenBank/DDBJ databases">
        <title>Phylogenetic diversity of female urinary microbiome.</title>
        <authorList>
            <person name="Thomas-White K."/>
            <person name="Wolfe A.J."/>
        </authorList>
    </citation>
    <scope>NUCLEOTIDE SEQUENCE [LARGE SCALE GENOMIC DNA]</scope>
    <source>
        <strain evidence="2 3">UMB0250</strain>
    </source>
</reference>
<keyword evidence="1" id="KW-0812">Transmembrane</keyword>
<name>A0A2I1I6P4_9ACTO</name>
<evidence type="ECO:0008006" key="4">
    <source>
        <dbReference type="Google" id="ProtNLM"/>
    </source>
</evidence>
<comment type="caution">
    <text evidence="2">The sequence shown here is derived from an EMBL/GenBank/DDBJ whole genome shotgun (WGS) entry which is preliminary data.</text>
</comment>
<evidence type="ECO:0000313" key="2">
    <source>
        <dbReference type="EMBL" id="PKY66794.1"/>
    </source>
</evidence>
<dbReference type="EMBL" id="PKKJ01000001">
    <property type="protein sequence ID" value="PKY66794.1"/>
    <property type="molecule type" value="Genomic_DNA"/>
</dbReference>
<dbReference type="Pfam" id="PF11239">
    <property type="entry name" value="DUF3040"/>
    <property type="match status" value="1"/>
</dbReference>
<evidence type="ECO:0000256" key="1">
    <source>
        <dbReference type="SAM" id="Phobius"/>
    </source>
</evidence>
<feature type="transmembrane region" description="Helical" evidence="1">
    <location>
        <begin position="70"/>
        <end position="90"/>
    </location>
</feature>
<accession>A0A2I1I6P4</accession>
<organism evidence="2 3">
    <name type="scientific">Schaalia turicensis</name>
    <dbReference type="NCBI Taxonomy" id="131111"/>
    <lineage>
        <taxon>Bacteria</taxon>
        <taxon>Bacillati</taxon>
        <taxon>Actinomycetota</taxon>
        <taxon>Actinomycetes</taxon>
        <taxon>Actinomycetales</taxon>
        <taxon>Actinomycetaceae</taxon>
        <taxon>Schaalia</taxon>
    </lineage>
</organism>
<dbReference type="InterPro" id="IPR021401">
    <property type="entry name" value="DUF3040"/>
</dbReference>
<gene>
    <name evidence="2" type="ORF">CYJ25_00665</name>
</gene>
<dbReference type="AlphaFoldDB" id="A0A2I1I6P4"/>
<keyword evidence="1" id="KW-0472">Membrane</keyword>
<feature type="transmembrane region" description="Helical" evidence="1">
    <location>
        <begin position="45"/>
        <end position="64"/>
    </location>
</feature>
<proteinExistence type="predicted"/>
<dbReference type="OrthoDB" id="5244024at2"/>
<protein>
    <recommendedName>
        <fullName evidence="4">DUF3040 domain-containing protein</fullName>
    </recommendedName>
</protein>
<dbReference type="RefSeq" id="WP_101627305.1">
    <property type="nucleotide sequence ID" value="NZ_PKKJ01000001.1"/>
</dbReference>
<evidence type="ECO:0000313" key="3">
    <source>
        <dbReference type="Proteomes" id="UP000234545"/>
    </source>
</evidence>
<keyword evidence="1" id="KW-1133">Transmembrane helix</keyword>